<evidence type="ECO:0000313" key="2">
    <source>
        <dbReference type="EMBL" id="MEQ2307531.1"/>
    </source>
</evidence>
<reference evidence="2 3" key="1">
    <citation type="submission" date="2021-06" db="EMBL/GenBank/DDBJ databases">
        <authorList>
            <person name="Palmer J.M."/>
        </authorList>
    </citation>
    <scope>NUCLEOTIDE SEQUENCE [LARGE SCALE GENOMIC DNA]</scope>
    <source>
        <strain evidence="2 3">AS_MEX2019</strain>
        <tissue evidence="2">Muscle</tissue>
    </source>
</reference>
<proteinExistence type="predicted"/>
<dbReference type="Proteomes" id="UP001469553">
    <property type="component" value="Unassembled WGS sequence"/>
</dbReference>
<comment type="caution">
    <text evidence="2">The sequence shown here is derived from an EMBL/GenBank/DDBJ whole genome shotgun (WGS) entry which is preliminary data.</text>
</comment>
<evidence type="ECO:0000256" key="1">
    <source>
        <dbReference type="SAM" id="MobiDB-lite"/>
    </source>
</evidence>
<feature type="region of interest" description="Disordered" evidence="1">
    <location>
        <begin position="73"/>
        <end position="95"/>
    </location>
</feature>
<protein>
    <submittedName>
        <fullName evidence="2">Uncharacterized protein</fullName>
    </submittedName>
</protein>
<organism evidence="2 3">
    <name type="scientific">Ameca splendens</name>
    <dbReference type="NCBI Taxonomy" id="208324"/>
    <lineage>
        <taxon>Eukaryota</taxon>
        <taxon>Metazoa</taxon>
        <taxon>Chordata</taxon>
        <taxon>Craniata</taxon>
        <taxon>Vertebrata</taxon>
        <taxon>Euteleostomi</taxon>
        <taxon>Actinopterygii</taxon>
        <taxon>Neopterygii</taxon>
        <taxon>Teleostei</taxon>
        <taxon>Neoteleostei</taxon>
        <taxon>Acanthomorphata</taxon>
        <taxon>Ovalentaria</taxon>
        <taxon>Atherinomorphae</taxon>
        <taxon>Cyprinodontiformes</taxon>
        <taxon>Goodeidae</taxon>
        <taxon>Ameca</taxon>
    </lineage>
</organism>
<evidence type="ECO:0000313" key="3">
    <source>
        <dbReference type="Proteomes" id="UP001469553"/>
    </source>
</evidence>
<name>A0ABV0ZPV6_9TELE</name>
<sequence>MIMEATPLSSSELYQHSSISRVLGGCCLSPAVSGREVETLDSQRQIRMCLQTIILRGFTFKDLQSWIPRSSAELWSSSAPPPPSPSHTPSCSLTL</sequence>
<dbReference type="EMBL" id="JAHRIP010067376">
    <property type="protein sequence ID" value="MEQ2307531.1"/>
    <property type="molecule type" value="Genomic_DNA"/>
</dbReference>
<gene>
    <name evidence="2" type="ORF">AMECASPLE_019260</name>
</gene>
<keyword evidence="3" id="KW-1185">Reference proteome</keyword>
<accession>A0ABV0ZPV6</accession>